<proteinExistence type="predicted"/>
<sequence>MVDETKDLCKQEQLSIAVSYIYVNKTALMERFHSFFSAKALKKLANIPHLRHRVTTPTTGKSSTQYIPDTLTSYNLDPQMIVSQGYDWAFVMSGSYSGVQIRIKEVAHCASYIHCHAYVLNLILVDCAKNNQHAAVFFTLTALYVIASTSKGHALFYESRSFIQTNSTFDSLIETLGCLAGDNDKAKAVEAENLLHQVHSFKFAATLIIFDRILSITKSLSDQLQAKNLDF</sequence>
<evidence type="ECO:0000313" key="1">
    <source>
        <dbReference type="EnsemblMetazoa" id="Aqu2.1.42926_001"/>
    </source>
</evidence>
<dbReference type="OrthoDB" id="1739706at2759"/>
<dbReference type="PANTHER" id="PTHR45749">
    <property type="match status" value="1"/>
</dbReference>
<name>A0A1X7VRD7_AMPQE</name>
<dbReference type="PANTHER" id="PTHR45749:SF37">
    <property type="entry name" value="OS05G0311600 PROTEIN"/>
    <property type="match status" value="1"/>
</dbReference>
<dbReference type="EnsemblMetazoa" id="Aqu2.1.42926_001">
    <property type="protein sequence ID" value="Aqu2.1.42926_001"/>
    <property type="gene ID" value="Aqu2.1.42926"/>
</dbReference>
<evidence type="ECO:0008006" key="2">
    <source>
        <dbReference type="Google" id="ProtNLM"/>
    </source>
</evidence>
<organism evidence="1">
    <name type="scientific">Amphimedon queenslandica</name>
    <name type="common">Sponge</name>
    <dbReference type="NCBI Taxonomy" id="400682"/>
    <lineage>
        <taxon>Eukaryota</taxon>
        <taxon>Metazoa</taxon>
        <taxon>Porifera</taxon>
        <taxon>Demospongiae</taxon>
        <taxon>Heteroscleromorpha</taxon>
        <taxon>Haplosclerida</taxon>
        <taxon>Niphatidae</taxon>
        <taxon>Amphimedon</taxon>
    </lineage>
</organism>
<dbReference type="STRING" id="400682.A0A1X7VRD7"/>
<protein>
    <recommendedName>
        <fullName evidence="2">DUF4371 domain-containing protein</fullName>
    </recommendedName>
</protein>
<accession>A0A1X7VRD7</accession>
<reference evidence="1" key="1">
    <citation type="submission" date="2017-05" db="UniProtKB">
        <authorList>
            <consortium name="EnsemblMetazoa"/>
        </authorList>
    </citation>
    <scope>IDENTIFICATION</scope>
</reference>
<dbReference type="InParanoid" id="A0A1X7VRD7"/>
<dbReference type="AlphaFoldDB" id="A0A1X7VRD7"/>